<organism evidence="1 2">
    <name type="scientific">Ectopseudomonas oleovorans</name>
    <name type="common">Pseudomonas oleovorans</name>
    <dbReference type="NCBI Taxonomy" id="301"/>
    <lineage>
        <taxon>Bacteria</taxon>
        <taxon>Pseudomonadati</taxon>
        <taxon>Pseudomonadota</taxon>
        <taxon>Gammaproteobacteria</taxon>
        <taxon>Pseudomonadales</taxon>
        <taxon>Pseudomonadaceae</taxon>
        <taxon>Ectopseudomonas</taxon>
    </lineage>
</organism>
<dbReference type="Proteomes" id="UP000272833">
    <property type="component" value="Unassembled WGS sequence"/>
</dbReference>
<name>A0A3R8XQ79_ECTOL</name>
<protein>
    <submittedName>
        <fullName evidence="1">Uncharacterized protein</fullName>
    </submittedName>
</protein>
<dbReference type="AlphaFoldDB" id="A0A3R8XQ79"/>
<evidence type="ECO:0000313" key="1">
    <source>
        <dbReference type="EMBL" id="RRW33148.1"/>
    </source>
</evidence>
<gene>
    <name evidence="1" type="ORF">EGJ44_15600</name>
</gene>
<evidence type="ECO:0000313" key="2">
    <source>
        <dbReference type="Proteomes" id="UP000272833"/>
    </source>
</evidence>
<comment type="caution">
    <text evidence="1">The sequence shown here is derived from an EMBL/GenBank/DDBJ whole genome shotgun (WGS) entry which is preliminary data.</text>
</comment>
<proteinExistence type="predicted"/>
<dbReference type="EMBL" id="RHRS01000042">
    <property type="protein sequence ID" value="RRW33148.1"/>
    <property type="molecule type" value="Genomic_DNA"/>
</dbReference>
<accession>A0A3R8XQ79</accession>
<reference evidence="1 2" key="1">
    <citation type="submission" date="2018-10" db="EMBL/GenBank/DDBJ databases">
        <title>Transmission dynamics of multidrug resistant bacteria on intensive care unit surfaces.</title>
        <authorList>
            <person name="D'Souza A.W."/>
            <person name="Potter R.F."/>
            <person name="Wallace M."/>
            <person name="Shupe A."/>
            <person name="Patel S."/>
            <person name="Sun S."/>
            <person name="Gul D."/>
            <person name="Kwon J.H."/>
            <person name="Andleeb S."/>
            <person name="Burnham C.-A.D."/>
            <person name="Dantas G."/>
        </authorList>
    </citation>
    <scope>NUCLEOTIDE SEQUENCE [LARGE SCALE GENOMIC DNA]</scope>
    <source>
        <strain evidence="1 2">PO_271</strain>
    </source>
</reference>
<sequence>MPCYNQSDGRITVPGSLWSYPPGIVATHGLPEVRHRLLGTSNVRLPTGSPWNYPLGIVATRSLPGARGRLRERAKSYAKALANDILR</sequence>